<dbReference type="SUPFAM" id="SSF52058">
    <property type="entry name" value="L domain-like"/>
    <property type="match status" value="1"/>
</dbReference>
<dbReference type="PANTHER" id="PTHR15454:SF73">
    <property type="entry name" value="DYNEIN AXONEMAL LIGHT CHAIN 1"/>
    <property type="match status" value="1"/>
</dbReference>
<keyword evidence="2" id="KW-0963">Cytoplasm</keyword>
<evidence type="ECO:0000256" key="7">
    <source>
        <dbReference type="ARBA" id="ARBA00023175"/>
    </source>
</evidence>
<keyword evidence="9" id="KW-0966">Cell projection</keyword>
<evidence type="ECO:0000256" key="3">
    <source>
        <dbReference type="ARBA" id="ARBA00022614"/>
    </source>
</evidence>
<evidence type="ECO:0000256" key="10">
    <source>
        <dbReference type="ARBA" id="ARBA00049659"/>
    </source>
</evidence>
<evidence type="ECO:0000256" key="5">
    <source>
        <dbReference type="ARBA" id="ARBA00022737"/>
    </source>
</evidence>
<sequence length="196" mass="22549">MDPVMKHLKPTTCKEAIQRWEEKTGLNASEAKEVIISFQWPPIEKMDNSLAVFVNVEKLSLSSNMIERISGINSLKNLRILSVARNAIKSFSGLEGIGDHLEELWISYNMIEKTRGVNLLKALKVLYIGNNLIRDWVEFNRLQEIPNLEDLLFINNPLWESMDTETWRTQAIKRLPNLKKLDSIPIVRATDDDDDS</sequence>
<keyword evidence="7" id="KW-0505">Motor protein</keyword>
<gene>
    <name evidence="13" type="primary">LOC107074076</name>
</gene>
<organism evidence="12 13">
    <name type="scientific">Polistes dominula</name>
    <name type="common">European paper wasp</name>
    <name type="synonym">Vespa dominula</name>
    <dbReference type="NCBI Taxonomy" id="743375"/>
    <lineage>
        <taxon>Eukaryota</taxon>
        <taxon>Metazoa</taxon>
        <taxon>Ecdysozoa</taxon>
        <taxon>Arthropoda</taxon>
        <taxon>Hexapoda</taxon>
        <taxon>Insecta</taxon>
        <taxon>Pterygota</taxon>
        <taxon>Neoptera</taxon>
        <taxon>Endopterygota</taxon>
        <taxon>Hymenoptera</taxon>
        <taxon>Apocrita</taxon>
        <taxon>Aculeata</taxon>
        <taxon>Vespoidea</taxon>
        <taxon>Vespidae</taxon>
        <taxon>Polistinae</taxon>
        <taxon>Polistini</taxon>
        <taxon>Polistes</taxon>
    </lineage>
</organism>
<dbReference type="Pfam" id="PF12799">
    <property type="entry name" value="LRR_4"/>
    <property type="match status" value="1"/>
</dbReference>
<comment type="subcellular location">
    <subcellularLocation>
        <location evidence="1">Cytoplasm</location>
        <location evidence="1">Cytoskeleton</location>
        <location evidence="1">Cilium axoneme</location>
    </subcellularLocation>
</comment>
<keyword evidence="6" id="KW-0243">Dynein</keyword>
<name>A0ABM1JDS0_POLDO</name>
<keyword evidence="5" id="KW-0677">Repeat</keyword>
<dbReference type="InterPro" id="IPR025875">
    <property type="entry name" value="Leu-rich_rpt_4"/>
</dbReference>
<accession>A0ABM1JDS0</accession>
<dbReference type="InterPro" id="IPR001611">
    <property type="entry name" value="Leu-rich_rpt"/>
</dbReference>
<comment type="similarity">
    <text evidence="10">Belongs to the dynein light chain LC1-type family.</text>
</comment>
<dbReference type="SMART" id="SM00365">
    <property type="entry name" value="LRR_SD22"/>
    <property type="match status" value="4"/>
</dbReference>
<keyword evidence="8" id="KW-0206">Cytoskeleton</keyword>
<evidence type="ECO:0000313" key="13">
    <source>
        <dbReference type="RefSeq" id="XP_015190608.1"/>
    </source>
</evidence>
<keyword evidence="4" id="KW-0493">Microtubule</keyword>
<evidence type="ECO:0000256" key="2">
    <source>
        <dbReference type="ARBA" id="ARBA00022490"/>
    </source>
</evidence>
<dbReference type="GeneID" id="107074076"/>
<evidence type="ECO:0000256" key="11">
    <source>
        <dbReference type="ARBA" id="ARBA00049760"/>
    </source>
</evidence>
<protein>
    <recommendedName>
        <fullName evidence="11">Dynein axonemal light chain 1</fullName>
    </recommendedName>
</protein>
<dbReference type="PANTHER" id="PTHR15454">
    <property type="entry name" value="NISCHARIN RELATED"/>
    <property type="match status" value="1"/>
</dbReference>
<keyword evidence="3" id="KW-0433">Leucine-rich repeat</keyword>
<evidence type="ECO:0000256" key="4">
    <source>
        <dbReference type="ARBA" id="ARBA00022701"/>
    </source>
</evidence>
<dbReference type="InterPro" id="IPR032675">
    <property type="entry name" value="LRR_dom_sf"/>
</dbReference>
<dbReference type="RefSeq" id="XP_015190608.1">
    <property type="nucleotide sequence ID" value="XM_015335122.1"/>
</dbReference>
<evidence type="ECO:0000256" key="6">
    <source>
        <dbReference type="ARBA" id="ARBA00023017"/>
    </source>
</evidence>
<reference evidence="13" key="1">
    <citation type="submission" date="2025-08" db="UniProtKB">
        <authorList>
            <consortium name="RefSeq"/>
        </authorList>
    </citation>
    <scope>IDENTIFICATION</scope>
    <source>
        <tissue evidence="13">Whole body</tissue>
    </source>
</reference>
<dbReference type="Gene3D" id="3.80.10.10">
    <property type="entry name" value="Ribonuclease Inhibitor"/>
    <property type="match status" value="1"/>
</dbReference>
<dbReference type="PROSITE" id="PS51450">
    <property type="entry name" value="LRR"/>
    <property type="match status" value="2"/>
</dbReference>
<evidence type="ECO:0000313" key="12">
    <source>
        <dbReference type="Proteomes" id="UP000694924"/>
    </source>
</evidence>
<proteinExistence type="inferred from homology"/>
<evidence type="ECO:0000256" key="1">
    <source>
        <dbReference type="ARBA" id="ARBA00004430"/>
    </source>
</evidence>
<keyword evidence="12" id="KW-1185">Reference proteome</keyword>
<evidence type="ECO:0000256" key="8">
    <source>
        <dbReference type="ARBA" id="ARBA00023212"/>
    </source>
</evidence>
<evidence type="ECO:0000256" key="9">
    <source>
        <dbReference type="ARBA" id="ARBA00023273"/>
    </source>
</evidence>
<dbReference type="Proteomes" id="UP000694924">
    <property type="component" value="Unplaced"/>
</dbReference>